<reference evidence="1" key="1">
    <citation type="submission" date="2016-10" db="EMBL/GenBank/DDBJ databases">
        <title>Sequence of Gallionella enrichment culture.</title>
        <authorList>
            <person name="Poehlein A."/>
            <person name="Muehling M."/>
            <person name="Daniel R."/>
        </authorList>
    </citation>
    <scope>NUCLEOTIDE SEQUENCE</scope>
</reference>
<name>A0A1J5NW92_9ZZZZ</name>
<dbReference type="EMBL" id="MLJW01009393">
    <property type="protein sequence ID" value="OIQ63010.1"/>
    <property type="molecule type" value="Genomic_DNA"/>
</dbReference>
<comment type="caution">
    <text evidence="1">The sequence shown here is derived from an EMBL/GenBank/DDBJ whole genome shotgun (WGS) entry which is preliminary data.</text>
</comment>
<dbReference type="AlphaFoldDB" id="A0A1J5NW92"/>
<proteinExistence type="predicted"/>
<evidence type="ECO:0000313" key="1">
    <source>
        <dbReference type="EMBL" id="OIQ63010.1"/>
    </source>
</evidence>
<accession>A0A1J5NW92</accession>
<gene>
    <name evidence="1" type="ORF">GALL_554550</name>
</gene>
<protein>
    <submittedName>
        <fullName evidence="1">Uncharacterized protein</fullName>
    </submittedName>
</protein>
<sequence length="105" mass="11703">MMVGQGRYPSADCASAKRNQNLRFSAQQVSHFEVFLCAQCAIEESQKNSAVVKRFDFFLFSVQQTRAKHEIEMLINFKNCFMNIGQGNLTAAAGGSPIHGELWLG</sequence>
<organism evidence="1">
    <name type="scientific">mine drainage metagenome</name>
    <dbReference type="NCBI Taxonomy" id="410659"/>
    <lineage>
        <taxon>unclassified sequences</taxon>
        <taxon>metagenomes</taxon>
        <taxon>ecological metagenomes</taxon>
    </lineage>
</organism>